<evidence type="ECO:0000313" key="4">
    <source>
        <dbReference type="Proteomes" id="UP000215002"/>
    </source>
</evidence>
<dbReference type="Proteomes" id="UP000215002">
    <property type="component" value="Chromosome"/>
</dbReference>
<dbReference type="PANTHER" id="PTHR30570:SF1">
    <property type="entry name" value="PHOSPHATE-BINDING PROTEIN PSTS"/>
    <property type="match status" value="1"/>
</dbReference>
<dbReference type="Gene3D" id="3.40.190.10">
    <property type="entry name" value="Periplasmic binding protein-like II"/>
    <property type="match status" value="2"/>
</dbReference>
<dbReference type="RefSeq" id="WP_094571093.1">
    <property type="nucleotide sequence ID" value="NZ_CP022743.1"/>
</dbReference>
<dbReference type="InterPro" id="IPR050811">
    <property type="entry name" value="Phosphate_ABC_transporter"/>
</dbReference>
<protein>
    <submittedName>
        <fullName evidence="3">Phosphate ABC transporter substrate-binding protein</fullName>
    </submittedName>
</protein>
<reference evidence="3 4" key="1">
    <citation type="submission" date="2017-08" db="EMBL/GenBank/DDBJ databases">
        <title>Complete genome sequence of Mucilaginibacter sp. strain BJC16-A31.</title>
        <authorList>
            <consortium name="Henan University of Science and Technology"/>
            <person name="You X."/>
        </authorList>
    </citation>
    <scope>NUCLEOTIDE SEQUENCE [LARGE SCALE GENOMIC DNA]</scope>
    <source>
        <strain evidence="3 4">BJC16-A31</strain>
    </source>
</reference>
<dbReference type="EMBL" id="CP022743">
    <property type="protein sequence ID" value="ASU34789.1"/>
    <property type="molecule type" value="Genomic_DNA"/>
</dbReference>
<name>A0A223NY30_9SPHI</name>
<dbReference type="Pfam" id="PF12849">
    <property type="entry name" value="PBP_like_2"/>
    <property type="match status" value="1"/>
</dbReference>
<feature type="domain" description="PBP" evidence="2">
    <location>
        <begin position="40"/>
        <end position="297"/>
    </location>
</feature>
<organism evidence="3 4">
    <name type="scientific">Mucilaginibacter xinganensis</name>
    <dbReference type="NCBI Taxonomy" id="1234841"/>
    <lineage>
        <taxon>Bacteria</taxon>
        <taxon>Pseudomonadati</taxon>
        <taxon>Bacteroidota</taxon>
        <taxon>Sphingobacteriia</taxon>
        <taxon>Sphingobacteriales</taxon>
        <taxon>Sphingobacteriaceae</taxon>
        <taxon>Mucilaginibacter</taxon>
    </lineage>
</organism>
<evidence type="ECO:0000259" key="2">
    <source>
        <dbReference type="Pfam" id="PF12849"/>
    </source>
</evidence>
<dbReference type="InterPro" id="IPR024370">
    <property type="entry name" value="PBP_domain"/>
</dbReference>
<evidence type="ECO:0000256" key="1">
    <source>
        <dbReference type="ARBA" id="ARBA00022729"/>
    </source>
</evidence>
<dbReference type="PANTHER" id="PTHR30570">
    <property type="entry name" value="PERIPLASMIC PHOSPHATE BINDING COMPONENT OF PHOSPHATE ABC TRANSPORTER"/>
    <property type="match status" value="1"/>
</dbReference>
<keyword evidence="4" id="KW-1185">Reference proteome</keyword>
<dbReference type="KEGG" id="muc:MuYL_2902"/>
<dbReference type="OrthoDB" id="1082996at2"/>
<gene>
    <name evidence="3" type="ORF">MuYL_2902</name>
</gene>
<sequence length="325" mass="35071">MKNTIFRQRALIAGAVALATITTISSFTKRNFPKPADDLEGTISISGAFALYPITVKWADEFKKIHPNVKFNISAGGAGKGITDALSGLVDIGLASRDIDPAEVKKGAYTIYVTKDAVLPTFNTANPDAAALLAKGVKRDQFLNIFVTGNIKNWNQVAGKVSVPIHVYNRSDAAGAGETWAKYFGKKQEDLLGVGVYGDPGLAQAVKKDVTGIGYNNIAYLYDLKTRKQVAGVHALPIDVNGNGKIDADENFYDTVDQLTDAIAAGKYPSPPARNLGFLFKGKPKKKELIEFVKFVLTTGQKDVDENGYIALSKAKIQEELKKVN</sequence>
<dbReference type="AlphaFoldDB" id="A0A223NY30"/>
<dbReference type="SUPFAM" id="SSF53850">
    <property type="entry name" value="Periplasmic binding protein-like II"/>
    <property type="match status" value="1"/>
</dbReference>
<proteinExistence type="predicted"/>
<accession>A0A223NY30</accession>
<keyword evidence="1" id="KW-0732">Signal</keyword>
<evidence type="ECO:0000313" key="3">
    <source>
        <dbReference type="EMBL" id="ASU34789.1"/>
    </source>
</evidence>